<evidence type="ECO:0000313" key="2">
    <source>
        <dbReference type="EMBL" id="ETR71191.1"/>
    </source>
</evidence>
<accession>A0A1V1P8L1</accession>
<keyword evidence="1" id="KW-1133">Transmembrane helix</keyword>
<comment type="caution">
    <text evidence="2">The sequence shown here is derived from an EMBL/GenBank/DDBJ whole genome shotgun (WGS) entry which is preliminary data.</text>
</comment>
<gene>
    <name evidence="2" type="ORF">OMM_08279</name>
</gene>
<keyword evidence="1" id="KW-0472">Membrane</keyword>
<proteinExistence type="predicted"/>
<feature type="transmembrane region" description="Helical" evidence="1">
    <location>
        <begin position="86"/>
        <end position="104"/>
    </location>
</feature>
<reference evidence="3" key="1">
    <citation type="submission" date="2012-11" db="EMBL/GenBank/DDBJ databases">
        <authorList>
            <person name="Lucero-Rivera Y.E."/>
            <person name="Tovar-Ramirez D."/>
        </authorList>
    </citation>
    <scope>NUCLEOTIDE SEQUENCE [LARGE SCALE GENOMIC DNA]</scope>
    <source>
        <strain evidence="3">Araruama</strain>
    </source>
</reference>
<evidence type="ECO:0000313" key="3">
    <source>
        <dbReference type="Proteomes" id="UP000189670"/>
    </source>
</evidence>
<organism evidence="2 3">
    <name type="scientific">Candidatus Magnetoglobus multicellularis str. Araruama</name>
    <dbReference type="NCBI Taxonomy" id="890399"/>
    <lineage>
        <taxon>Bacteria</taxon>
        <taxon>Pseudomonadati</taxon>
        <taxon>Thermodesulfobacteriota</taxon>
        <taxon>Desulfobacteria</taxon>
        <taxon>Desulfobacterales</taxon>
        <taxon>Desulfobacteraceae</taxon>
        <taxon>Candidatus Magnetoglobus</taxon>
    </lineage>
</organism>
<dbReference type="EMBL" id="ATBP01000308">
    <property type="protein sequence ID" value="ETR71191.1"/>
    <property type="molecule type" value="Genomic_DNA"/>
</dbReference>
<dbReference type="AlphaFoldDB" id="A0A1V1P8L1"/>
<evidence type="ECO:0000256" key="1">
    <source>
        <dbReference type="SAM" id="Phobius"/>
    </source>
</evidence>
<name>A0A1V1P8L1_9BACT</name>
<protein>
    <submittedName>
        <fullName evidence="2">Uncharacterized protein</fullName>
    </submittedName>
</protein>
<keyword evidence="1" id="KW-0812">Transmembrane</keyword>
<dbReference type="Proteomes" id="UP000189670">
    <property type="component" value="Unassembled WGS sequence"/>
</dbReference>
<sequence length="147" mass="16941">MNKLEKAFSTYLQDIGYLDFVYLGDDKDDIKDKDVNPVTEKESQSLINNLSKSQEQNNSIVTIILIMLCILFTVGIFFVFYYRDDPVTLCTIFGGNFFALLGIVSKLKKIWTEKVIIEYSQSILKDLKPEEAAKVMMTLYTNIIRKN</sequence>
<feature type="transmembrane region" description="Helical" evidence="1">
    <location>
        <begin position="60"/>
        <end position="80"/>
    </location>
</feature>